<feature type="transmembrane region" description="Helical" evidence="1">
    <location>
        <begin position="93"/>
        <end position="116"/>
    </location>
</feature>
<gene>
    <name evidence="2" type="ORF">CT690_23920</name>
</gene>
<feature type="transmembrane region" description="Helical" evidence="1">
    <location>
        <begin position="12"/>
        <end position="36"/>
    </location>
</feature>
<evidence type="ECO:0000313" key="2">
    <source>
        <dbReference type="EMBL" id="PYD36596.1"/>
    </source>
</evidence>
<organism evidence="2 3">
    <name type="scientific">Serratia plymuthica</name>
    <dbReference type="NCBI Taxonomy" id="82996"/>
    <lineage>
        <taxon>Bacteria</taxon>
        <taxon>Pseudomonadati</taxon>
        <taxon>Pseudomonadota</taxon>
        <taxon>Gammaproteobacteria</taxon>
        <taxon>Enterobacterales</taxon>
        <taxon>Yersiniaceae</taxon>
        <taxon>Serratia</taxon>
    </lineage>
</organism>
<sequence>MKANVIIKRLTVAILMVTLVWPAVFWGGILAGTMLWTSPGQMVVEAATVMGGSYQESSLSWGCRQSEFDIYSDMPNRNACASSVNNEKEAVVYINRTLGVLYLMSVLMSGLLLIVLRPKTYEIFGGNLSG</sequence>
<dbReference type="RefSeq" id="WP_110605969.1">
    <property type="nucleotide sequence ID" value="NZ_PESE01000011.1"/>
</dbReference>
<keyword evidence="1" id="KW-0812">Transmembrane</keyword>
<keyword evidence="1" id="KW-0472">Membrane</keyword>
<proteinExistence type="predicted"/>
<keyword evidence="1" id="KW-1133">Transmembrane helix</keyword>
<protein>
    <submittedName>
        <fullName evidence="2">Uncharacterized protein</fullName>
    </submittedName>
</protein>
<accession>A0A318NYD5</accession>
<evidence type="ECO:0000256" key="1">
    <source>
        <dbReference type="SAM" id="Phobius"/>
    </source>
</evidence>
<reference evidence="2 3" key="1">
    <citation type="submission" date="2017-11" db="EMBL/GenBank/DDBJ databases">
        <title>Genome sequence of the oocydin A producing rhizobacterium Serratia plymuthica 4Rx5.</title>
        <authorList>
            <person name="Matilla M.A."/>
            <person name="Udaondo Z."/>
            <person name="Salmond G.P.C."/>
        </authorList>
    </citation>
    <scope>NUCLEOTIDE SEQUENCE [LARGE SCALE GENOMIC DNA]</scope>
    <source>
        <strain evidence="2 3">4Rx5</strain>
    </source>
</reference>
<name>A0A318NYD5_SERPL</name>
<dbReference type="Proteomes" id="UP000248196">
    <property type="component" value="Unassembled WGS sequence"/>
</dbReference>
<evidence type="ECO:0000313" key="3">
    <source>
        <dbReference type="Proteomes" id="UP000248196"/>
    </source>
</evidence>
<dbReference type="AlphaFoldDB" id="A0A318NYD5"/>
<comment type="caution">
    <text evidence="2">The sequence shown here is derived from an EMBL/GenBank/DDBJ whole genome shotgun (WGS) entry which is preliminary data.</text>
</comment>
<dbReference type="EMBL" id="PESE01000011">
    <property type="protein sequence ID" value="PYD36596.1"/>
    <property type="molecule type" value="Genomic_DNA"/>
</dbReference>